<proteinExistence type="predicted"/>
<evidence type="ECO:0008006" key="3">
    <source>
        <dbReference type="Google" id="ProtNLM"/>
    </source>
</evidence>
<accession>A0A7W3MV12</accession>
<comment type="caution">
    <text evidence="1">The sequence shown here is derived from an EMBL/GenBank/DDBJ whole genome shotgun (WGS) entry which is preliminary data.</text>
</comment>
<dbReference type="Proteomes" id="UP000539313">
    <property type="component" value="Unassembled WGS sequence"/>
</dbReference>
<dbReference type="EMBL" id="JACJII010000001">
    <property type="protein sequence ID" value="MBA9002405.1"/>
    <property type="molecule type" value="Genomic_DNA"/>
</dbReference>
<evidence type="ECO:0000313" key="1">
    <source>
        <dbReference type="EMBL" id="MBA9002405.1"/>
    </source>
</evidence>
<dbReference type="RefSeq" id="WP_157995669.1">
    <property type="nucleotide sequence ID" value="NZ_JACJII010000001.1"/>
</dbReference>
<evidence type="ECO:0000313" key="2">
    <source>
        <dbReference type="Proteomes" id="UP000539313"/>
    </source>
</evidence>
<dbReference type="PROSITE" id="PS51257">
    <property type="entry name" value="PROKAR_LIPOPROTEIN"/>
    <property type="match status" value="1"/>
</dbReference>
<sequence length="239" mass="25393">MVLSRSVRVVSPIVIASALLATGCGGGDDGKSAQTRAAQQGGPPGGYTAAQLREALPVELVGYRRVGEPEAGEYGALRGIQNFNQLRNEITYDKPRCREMTGAATASDASLRAVPAAVVQFAKGPGQSASATLMSVPDEVAERYVRVRAPEDCKRFRTRVGPRWSDHQVVEAGAGNVGMASRILGVSTTSGDTAVNTWYAVMRGRGYLATVAVYGPKVTRAEAEQLARQTYDHAERILP</sequence>
<keyword evidence="2" id="KW-1185">Reference proteome</keyword>
<reference evidence="1 2" key="1">
    <citation type="submission" date="2020-08" db="EMBL/GenBank/DDBJ databases">
        <title>Sequencing the genomes of 1000 actinobacteria strains.</title>
        <authorList>
            <person name="Klenk H.-P."/>
        </authorList>
    </citation>
    <scope>NUCLEOTIDE SEQUENCE [LARGE SCALE GENOMIC DNA]</scope>
    <source>
        <strain evidence="1 2">DSM 45823</strain>
    </source>
</reference>
<name>A0A7W3MV12_9ACTN</name>
<gene>
    <name evidence="1" type="ORF">HNR21_001287</name>
</gene>
<dbReference type="AlphaFoldDB" id="A0A7W3MV12"/>
<protein>
    <recommendedName>
        <fullName evidence="3">PknH-like extracellular domain-containing protein</fullName>
    </recommendedName>
</protein>
<organism evidence="1 2">
    <name type="scientific">Thermomonospora cellulosilytica</name>
    <dbReference type="NCBI Taxonomy" id="1411118"/>
    <lineage>
        <taxon>Bacteria</taxon>
        <taxon>Bacillati</taxon>
        <taxon>Actinomycetota</taxon>
        <taxon>Actinomycetes</taxon>
        <taxon>Streptosporangiales</taxon>
        <taxon>Thermomonosporaceae</taxon>
        <taxon>Thermomonospora</taxon>
    </lineage>
</organism>